<dbReference type="Proteomes" id="UP000831390">
    <property type="component" value="Chromosome"/>
</dbReference>
<dbReference type="Pfam" id="PF07690">
    <property type="entry name" value="MFS_1"/>
    <property type="match status" value="1"/>
</dbReference>
<name>A0ABY4BAZ7_9BACT</name>
<feature type="transmembrane region" description="Helical" evidence="4">
    <location>
        <begin position="100"/>
        <end position="119"/>
    </location>
</feature>
<dbReference type="Gene3D" id="1.20.1250.20">
    <property type="entry name" value="MFS general substrate transporter like domains"/>
    <property type="match status" value="1"/>
</dbReference>
<dbReference type="InterPro" id="IPR011701">
    <property type="entry name" value="MFS"/>
</dbReference>
<feature type="transmembrane region" description="Helical" evidence="4">
    <location>
        <begin position="12"/>
        <end position="31"/>
    </location>
</feature>
<feature type="transmembrane region" description="Helical" evidence="4">
    <location>
        <begin position="51"/>
        <end position="70"/>
    </location>
</feature>
<accession>A0ABY4BAZ7</accession>
<sequence>MSPPPASRVLPLVVAAQFACTSLWFAGNAVLPSLLHEAHLAGTPLSTVVSAVQFGFIVGTLVFALLALADRMSPSKLFLLCAIAGSLFNAGLLLPGQTTASLLGLRFAVGFFLAGIYPVGMKIAADYVEGGLGRALGYLVGALVLGTALPHLLRLLAAGEAWRGVVLGTSGLALAGGLLLWWRVPDGPFRRPGSRLQPGAVWQVLRNKPFRAAALGYFGHMWELYTFWAFVPLWLAAYAQRHPGSAPLGPGWAFGIIAVGAPACVAGGYLAQRIGSRRTARLALATSGACCLLSPLLLVLPLWAFGALMGLWGMAVVADSPQFSTLVAQQAPAATKGTALTLVTCLGFALTIVSLQAFAALHPHLDARYWFWVLAPGPLLGLWATRQADAPRMR</sequence>
<feature type="transmembrane region" description="Helical" evidence="4">
    <location>
        <begin position="161"/>
        <end position="182"/>
    </location>
</feature>
<organism evidence="6 7">
    <name type="scientific">Hymenobacter monticola</name>
    <dbReference type="NCBI Taxonomy" id="1705399"/>
    <lineage>
        <taxon>Bacteria</taxon>
        <taxon>Pseudomonadati</taxon>
        <taxon>Bacteroidota</taxon>
        <taxon>Cytophagia</taxon>
        <taxon>Cytophagales</taxon>
        <taxon>Hymenobacteraceae</taxon>
        <taxon>Hymenobacter</taxon>
    </lineage>
</organism>
<dbReference type="EMBL" id="CP094534">
    <property type="protein sequence ID" value="UOE36333.1"/>
    <property type="molecule type" value="Genomic_DNA"/>
</dbReference>
<dbReference type="SUPFAM" id="SSF103473">
    <property type="entry name" value="MFS general substrate transporter"/>
    <property type="match status" value="1"/>
</dbReference>
<keyword evidence="1 4" id="KW-0812">Transmembrane</keyword>
<dbReference type="InterPro" id="IPR036259">
    <property type="entry name" value="MFS_trans_sf"/>
</dbReference>
<evidence type="ECO:0000256" key="3">
    <source>
        <dbReference type="ARBA" id="ARBA00023136"/>
    </source>
</evidence>
<keyword evidence="3 4" id="KW-0472">Membrane</keyword>
<gene>
    <name evidence="6" type="ORF">MTP16_10680</name>
</gene>
<feature type="transmembrane region" description="Helical" evidence="4">
    <location>
        <begin position="251"/>
        <end position="270"/>
    </location>
</feature>
<dbReference type="InterPro" id="IPR020846">
    <property type="entry name" value="MFS_dom"/>
</dbReference>
<protein>
    <submittedName>
        <fullName evidence="6">MFS transporter</fullName>
    </submittedName>
</protein>
<keyword evidence="2 4" id="KW-1133">Transmembrane helix</keyword>
<reference evidence="6 7" key="1">
    <citation type="submission" date="2022-03" db="EMBL/GenBank/DDBJ databases">
        <title>Hymenobactersp. isolated from the air.</title>
        <authorList>
            <person name="Won M."/>
            <person name="Kwon S.-W."/>
        </authorList>
    </citation>
    <scope>NUCLEOTIDE SEQUENCE [LARGE SCALE GENOMIC DNA]</scope>
    <source>
        <strain evidence="6 7">KACC 22596</strain>
    </source>
</reference>
<feature type="transmembrane region" description="Helical" evidence="4">
    <location>
        <begin position="77"/>
        <end position="94"/>
    </location>
</feature>
<feature type="domain" description="Major facilitator superfamily (MFS) profile" evidence="5">
    <location>
        <begin position="1"/>
        <end position="393"/>
    </location>
</feature>
<dbReference type="PANTHER" id="PTHR23521:SF3">
    <property type="entry name" value="MFS TRANSPORTER"/>
    <property type="match status" value="1"/>
</dbReference>
<evidence type="ECO:0000259" key="5">
    <source>
        <dbReference type="PROSITE" id="PS50850"/>
    </source>
</evidence>
<keyword evidence="7" id="KW-1185">Reference proteome</keyword>
<evidence type="ECO:0000313" key="7">
    <source>
        <dbReference type="Proteomes" id="UP000831390"/>
    </source>
</evidence>
<evidence type="ECO:0000313" key="6">
    <source>
        <dbReference type="EMBL" id="UOE36333.1"/>
    </source>
</evidence>
<dbReference type="PROSITE" id="PS50850">
    <property type="entry name" value="MFS"/>
    <property type="match status" value="1"/>
</dbReference>
<evidence type="ECO:0000256" key="2">
    <source>
        <dbReference type="ARBA" id="ARBA00022989"/>
    </source>
</evidence>
<proteinExistence type="predicted"/>
<feature type="transmembrane region" description="Helical" evidence="4">
    <location>
        <begin position="282"/>
        <end position="303"/>
    </location>
</feature>
<feature type="transmembrane region" description="Helical" evidence="4">
    <location>
        <begin position="340"/>
        <end position="361"/>
    </location>
</feature>
<evidence type="ECO:0000256" key="4">
    <source>
        <dbReference type="SAM" id="Phobius"/>
    </source>
</evidence>
<dbReference type="PANTHER" id="PTHR23521">
    <property type="entry name" value="TRANSPORTER MFS SUPERFAMILY"/>
    <property type="match status" value="1"/>
</dbReference>
<feature type="transmembrane region" description="Helical" evidence="4">
    <location>
        <begin position="215"/>
        <end position="239"/>
    </location>
</feature>
<evidence type="ECO:0000256" key="1">
    <source>
        <dbReference type="ARBA" id="ARBA00022692"/>
    </source>
</evidence>
<feature type="transmembrane region" description="Helical" evidence="4">
    <location>
        <begin position="131"/>
        <end position="149"/>
    </location>
</feature>